<dbReference type="InterPro" id="IPR050557">
    <property type="entry name" value="RTX_toxin/Mannuronan_C5-epim"/>
</dbReference>
<feature type="domain" description="GP-PDE" evidence="4">
    <location>
        <begin position="436"/>
        <end position="792"/>
    </location>
</feature>
<evidence type="ECO:0000313" key="6">
    <source>
        <dbReference type="Proteomes" id="UP000236743"/>
    </source>
</evidence>
<dbReference type="InterPro" id="IPR010496">
    <property type="entry name" value="AL/BT2_dom"/>
</dbReference>
<proteinExistence type="predicted"/>
<gene>
    <name evidence="5" type="ORF">SAMN04488115_11240</name>
</gene>
<dbReference type="EMBL" id="FNUY01000012">
    <property type="protein sequence ID" value="SEG75811.1"/>
    <property type="molecule type" value="Genomic_DNA"/>
</dbReference>
<feature type="region of interest" description="Disordered" evidence="3">
    <location>
        <begin position="2896"/>
        <end position="2978"/>
    </location>
</feature>
<dbReference type="GO" id="GO:0005576">
    <property type="term" value="C:extracellular region"/>
    <property type="evidence" value="ECO:0007669"/>
    <property type="project" value="UniProtKB-SubCell"/>
</dbReference>
<dbReference type="PROSITE" id="PS00330">
    <property type="entry name" value="HEMOLYSIN_CALCIUM"/>
    <property type="match status" value="8"/>
</dbReference>
<dbReference type="Gene3D" id="3.60.21.10">
    <property type="match status" value="1"/>
</dbReference>
<dbReference type="InterPro" id="IPR018511">
    <property type="entry name" value="Hemolysin-typ_Ca-bd_CS"/>
</dbReference>
<dbReference type="Pfam" id="PF00353">
    <property type="entry name" value="HemolysinCabind"/>
    <property type="match status" value="6"/>
</dbReference>
<evidence type="ECO:0000256" key="3">
    <source>
        <dbReference type="SAM" id="MobiDB-lite"/>
    </source>
</evidence>
<evidence type="ECO:0000256" key="1">
    <source>
        <dbReference type="ARBA" id="ARBA00004613"/>
    </source>
</evidence>
<dbReference type="InterPro" id="IPR030395">
    <property type="entry name" value="GP_PDE_dom"/>
</dbReference>
<dbReference type="InterPro" id="IPR013320">
    <property type="entry name" value="ConA-like_dom_sf"/>
</dbReference>
<reference evidence="5 6" key="1">
    <citation type="submission" date="2016-10" db="EMBL/GenBank/DDBJ databases">
        <authorList>
            <person name="de Groot N.N."/>
        </authorList>
    </citation>
    <scope>NUCLEOTIDE SEQUENCE [LARGE SCALE GENOMIC DNA]</scope>
    <source>
        <strain evidence="5 6">DSM 26656</strain>
    </source>
</reference>
<dbReference type="PROSITE" id="PS51704">
    <property type="entry name" value="GP_PDE"/>
    <property type="match status" value="1"/>
</dbReference>
<dbReference type="GO" id="GO:0008081">
    <property type="term" value="F:phosphoric diester hydrolase activity"/>
    <property type="evidence" value="ECO:0007669"/>
    <property type="project" value="InterPro"/>
</dbReference>
<sequence>MVTFTTASALGAFFPADSQDWVLNFPKTSNAQGYEIKTGLSGAISQYTLVYDVLMPAATMGGYVSFLQTNLNNSNDGDLFGKKSAAGYGIGISGNYQGAASLDAWHRVAFTISASTSAFGSSTITKYIDGVKVGTQSVGGGTRYLIEAGNERFFIMADEDNETSAGKLSSVFFANKVLNDSEIAALGGPKAEGVMAGAPQGYEATQFDFDNGQLTASFGKGAIARRGDTSDTITTAAAANLPALPASPADSGVLEISTPAKKSNGFLFDPDIEGTVTTFTMVYDALTKSGAAAPDAWHRIATTVTANGDGTSTMRRYIDGVEVGSGSSNTADLTVSDTGMPLFASDDGVDVPSHLNSFLFADRAMTATEIMALGGAKAGGVLAAAPSEGNVTQFDFDAGTLAASFGKGTLAAIPEPEIEQPAGVAEVLTPGRLSDFLVIAHRGAQAYRPEHTLEAYKLAIDMGADFIEPDLVSTKDGVLIARHDPWLASVKLDASGNILRDANGRPVVASSSTNVADIEKFADKLTVKDYAGGKVGGWFVADFTLAEIKELRAREDQPQIRPESAGYDDKFEIPTLTEILDLVKETEAETGQKVGIYPETKDPIFHKIQGLDTSKMLIDVLKAENFVDPQRVFIQSFEFANLIELKTKIMLAAGVDLPLVQLVYFEYPYVPDDIAYNFSGAPGADPSVYDVLGLNLSASSTYQAFATPQALKTIADLYASGLGPDMPFVIDLATGAPKQLLADAHAAGLKVHPYTHRDDSLGANAKNLVDALIKAGVDGVFTDNTDTVVNVVLTSQPVQNAAGVFIGVPSLGGDPGVLDTVAPAKATDGFLFDPAIEGTVTTFTMVFDVMVKSGEFAGDWNGLFQTNLANSDDAKFFMKKDGASFGIGKGDYHGAAALDVWHRIAVTLTADGDGKSTMRKYIDGVEVGTGTYETAEYTVSDKGVLLFADNDGEGVPSHLNSFLFTDKAMSAAEIGALGGAKVGGVLTVEAVQGNASQFDFTAGALTASFGKGTIAVAPAIAPETPVPGAQSVTFGTTTALGLPALPDGEGSALSAPRFDPEYGLALKPGFAPQDGGTNFDSYTVVYDLYLPKQLGLGSIFQSDLSNRSDGDLWLGFRDGFAVLGTDNQDEGQITVNAWHRVAFTVERVGNGPSFTLTKYVDGAKIGQQVVTGDYEVSANGMLLFADDSGETSLFSLSSVAFVEKALSEAEVTALGGPTVAGPFTKPIEGVNGVQFDFSKGNFAPSFGTGSLIARAPEVTTPLEPVVLKVIAPIKDLLVTPTSDDMVIDLAGVFNGTGLTYKVETAEGRVVNASVADGKLTLDFGGLGHSDLRITATDAEGHSAADVFRVRVAGPNAYTVAVLPDTQDYTDNAQRAPIFGSMTQWLADQQDSRNIQFAIHVGDITQNNRPEQWDVAESALRTLDGKIPYSLLPGNHDQADGGSAANHSSVYLDQRFSPTKQEEVAPGNFGGAYDQESSSARNTYSTFSGTDGTKWLVLSMEFGPRDDVIRWAGDVIEKNLDHRIILVSHSLTDYAGRHDPLGLALYDEGAGYDYGIGKDPQGANDGETVYRELSAKYPNIVMTFSGHIFGDGAETNVSYSQYGNPVFEMLVNYQNGISREITGNGDESKGNNGGNGAMRLVTIDPDNKTVSTETYFTVFDDYLDGYRVKPELDRDGLTGSYRGHQETFTGVDLGTPTLYAMAKAGDDLVVAAADGQTKAQVGLDASKSLNPKSEALSYEWHDADGDVVATGVKTNAALGLGKHELTLKVTDAAGVVTSDKVEIVVRGSETLLVETFNDGTADGWAPAQAAAVTKKIVIDTAAKLGIPGLSADDKIAFVPALAKEDKLVLVPPAGVPSLKVGDYALVFDIYVPSATASEYTALVQTDTSNGSDGEIFIKKTGATTGAIGISGQYEGTFQFDAWQRLAFVFDVEGSQIKLSKYINGTKVGTQMVDKDRFSIDLSKGALLFSDEDGETSPLYLSNAYATSSISITQALFGSAASSPSLTDEQVKDLGGPSAGGIKPGTSNQFSGGFDFQDGSLSPAGQAFSLDFVPAGGNGSSAQNNFLLKGTVFSRPTAEAGLAAPEAALWEMSDSKNNKLLWTGAGSQDWSDYVVEAGLTSMDNDAIGLVFYYQDDNNHYRFTMNGETNRRELVKVQNGVETILASTEMGYQFNVELKLKIAVVGNAINVFLGDRNVFDGPVVDAANPLARGTIGLYSSEQRSSIFDDVVVTRVGLSAEAGVDQRVLDLDGNGKASVTLDGDGSFGRSNITSWRWTDEHGNEIATGKNPVVDLTTGLNKLTLTVTDAAGNASTDRVDVEVVAQNRILVSDSFSSAQSLAKWTVVDEGEMGGIGPEGTSSEWLVSEGVLKQTTDLQSRELTWNGASNADYWKRGWSPLGDGVNVLRTGTYALYNDPKALIWDDYSIEATIKTPDDDGLGFLFHYTDAKNYYKLELDAEGMLDRAPGNGAGSIFNLIRMRAGVEEILGQVPGKYEPGKAFTLRVDIIANKITAFLNGEAIYAYAIEDHGNEKGTFGLYSWGNQGLSFDDVTVVDLTPVVAAPILAGTEGDDIISGSAGDEVIRGLDGDDALAGGAGNDRIEGGAGDDTLDGGDGNDRIEGGAGDDVISGGNGADLIFGGEGDDRIDAGAGDDTIELVIAAGAPALIDGGEGSDSLILSGTGTLDTVTGVEHLVVGSGSWSVAASEAFDDIRVKAGAVLASTAVLTGSHRLTVEAGATVAAVALSGALDGAKLDNAGAISGGIAADATATGTLTLVNSGRIAGGIVTGAGDDSVTLLEGSAVTGAIALGAGQDVFTGSSGNETVDGGAGDDVLKGAGGDDTIAGGAGFDTLDLSDATGSVSVNWQAGTASGGGIGNDRFTGIESVRLGSGDDQLRGSAADEVVDGGAGKDTLDAGSGNDVIAGGAGDDALRGGSGDDALEGGDGKDLLEGGSGNDRLSGGAGEDDLRGGSGDDRINGGAGNDRLSGGSGHDVFVFEKGFGRDVISDFQASGSSADQLEFATSLLADYAAFTAAATQAGRDVVITLDAETALTLTNVTLASLQADDFRFV</sequence>
<dbReference type="InterPro" id="IPR017946">
    <property type="entry name" value="PLC-like_Pdiesterase_TIM-brl"/>
</dbReference>
<dbReference type="Pfam" id="PF03009">
    <property type="entry name" value="GDPD"/>
    <property type="match status" value="1"/>
</dbReference>
<dbReference type="SUPFAM" id="SSF51120">
    <property type="entry name" value="beta-Roll"/>
    <property type="match status" value="4"/>
</dbReference>
<organism evidence="5 6">
    <name type="scientific">Bosea lathyri</name>
    <dbReference type="NCBI Taxonomy" id="1036778"/>
    <lineage>
        <taxon>Bacteria</taxon>
        <taxon>Pseudomonadati</taxon>
        <taxon>Pseudomonadota</taxon>
        <taxon>Alphaproteobacteria</taxon>
        <taxon>Hyphomicrobiales</taxon>
        <taxon>Boseaceae</taxon>
        <taxon>Bosea</taxon>
    </lineage>
</organism>
<dbReference type="RefSeq" id="WP_103874916.1">
    <property type="nucleotide sequence ID" value="NZ_FNUY01000012.1"/>
</dbReference>
<protein>
    <submittedName>
        <fullName evidence="5">Glycerophosphoryl diester phosphodiesterase</fullName>
    </submittedName>
</protein>
<dbReference type="SUPFAM" id="SSF56300">
    <property type="entry name" value="Metallo-dependent phosphatases"/>
    <property type="match status" value="1"/>
</dbReference>
<dbReference type="Proteomes" id="UP000236743">
    <property type="component" value="Unassembled WGS sequence"/>
</dbReference>
<dbReference type="InterPro" id="IPR011049">
    <property type="entry name" value="Serralysin-like_metalloprot_C"/>
</dbReference>
<evidence type="ECO:0000256" key="2">
    <source>
        <dbReference type="ARBA" id="ARBA00022525"/>
    </source>
</evidence>
<dbReference type="Gene3D" id="2.60.120.560">
    <property type="entry name" value="Exo-inulinase, domain 1"/>
    <property type="match status" value="2"/>
</dbReference>
<accession>A0A1H6CS37</accession>
<dbReference type="OrthoDB" id="475207at2"/>
<dbReference type="Pfam" id="PF06439">
    <property type="entry name" value="3keto-disac_hyd"/>
    <property type="match status" value="1"/>
</dbReference>
<dbReference type="PRINTS" id="PR00313">
    <property type="entry name" value="CABNDNGRPT"/>
</dbReference>
<keyword evidence="2" id="KW-0964">Secreted</keyword>
<dbReference type="Gene3D" id="2.150.10.10">
    <property type="entry name" value="Serralysin-like metalloprotease, C-terminal"/>
    <property type="match status" value="5"/>
</dbReference>
<dbReference type="InterPro" id="IPR013783">
    <property type="entry name" value="Ig-like_fold"/>
</dbReference>
<evidence type="ECO:0000259" key="4">
    <source>
        <dbReference type="PROSITE" id="PS51704"/>
    </source>
</evidence>
<dbReference type="Gene3D" id="2.60.40.10">
    <property type="entry name" value="Immunoglobulins"/>
    <property type="match status" value="2"/>
</dbReference>
<dbReference type="InterPro" id="IPR001343">
    <property type="entry name" value="Hemolysn_Ca-bd"/>
</dbReference>
<keyword evidence="6" id="KW-1185">Reference proteome</keyword>
<dbReference type="PANTHER" id="PTHR38340:SF1">
    <property type="entry name" value="S-LAYER PROTEIN"/>
    <property type="match status" value="1"/>
</dbReference>
<dbReference type="PANTHER" id="PTHR38340">
    <property type="entry name" value="S-LAYER PROTEIN"/>
    <property type="match status" value="1"/>
</dbReference>
<feature type="compositionally biased region" description="Basic and acidic residues" evidence="3">
    <location>
        <begin position="2959"/>
        <end position="2970"/>
    </location>
</feature>
<feature type="region of interest" description="Disordered" evidence="3">
    <location>
        <begin position="2590"/>
        <end position="2622"/>
    </location>
</feature>
<dbReference type="GO" id="GO:0006629">
    <property type="term" value="P:lipid metabolic process"/>
    <property type="evidence" value="ECO:0007669"/>
    <property type="project" value="InterPro"/>
</dbReference>
<comment type="subcellular location">
    <subcellularLocation>
        <location evidence="1">Secreted</location>
    </subcellularLocation>
</comment>
<dbReference type="GO" id="GO:0005509">
    <property type="term" value="F:calcium ion binding"/>
    <property type="evidence" value="ECO:0007669"/>
    <property type="project" value="InterPro"/>
</dbReference>
<dbReference type="Gene3D" id="2.60.120.200">
    <property type="match status" value="4"/>
</dbReference>
<name>A0A1H6CS37_9HYPH</name>
<dbReference type="Gene3D" id="3.20.20.190">
    <property type="entry name" value="Phosphatidylinositol (PI) phosphodiesterase"/>
    <property type="match status" value="1"/>
</dbReference>
<dbReference type="SUPFAM" id="SSF49899">
    <property type="entry name" value="Concanavalin A-like lectins/glucanases"/>
    <property type="match status" value="4"/>
</dbReference>
<evidence type="ECO:0000313" key="5">
    <source>
        <dbReference type="EMBL" id="SEG75811.1"/>
    </source>
</evidence>
<dbReference type="InterPro" id="IPR029052">
    <property type="entry name" value="Metallo-depent_PP-like"/>
</dbReference>
<dbReference type="Pfam" id="PF13385">
    <property type="entry name" value="Laminin_G_3"/>
    <property type="match status" value="2"/>
</dbReference>
<dbReference type="SUPFAM" id="SSF51695">
    <property type="entry name" value="PLC-like phosphodiesterases"/>
    <property type="match status" value="1"/>
</dbReference>